<feature type="transmembrane region" description="Helical" evidence="11">
    <location>
        <begin position="545"/>
        <end position="564"/>
    </location>
</feature>
<evidence type="ECO:0000256" key="11">
    <source>
        <dbReference type="SAM" id="Phobius"/>
    </source>
</evidence>
<dbReference type="AlphaFoldDB" id="A0A8S1CQ93"/>
<dbReference type="SMART" id="SM00730">
    <property type="entry name" value="PSN"/>
    <property type="match status" value="1"/>
</dbReference>
<dbReference type="Pfam" id="PF04258">
    <property type="entry name" value="Peptidase_A22B"/>
    <property type="match status" value="1"/>
</dbReference>
<comment type="similarity">
    <text evidence="2 9">Belongs to the 14-3-3 family.</text>
</comment>
<dbReference type="Proteomes" id="UP000494165">
    <property type="component" value="Unassembled WGS sequence"/>
</dbReference>
<dbReference type="PROSITE" id="PS00796">
    <property type="entry name" value="1433_1"/>
    <property type="match status" value="1"/>
</dbReference>
<evidence type="ECO:0000256" key="10">
    <source>
        <dbReference type="SAM" id="MobiDB-lite"/>
    </source>
</evidence>
<gene>
    <name evidence="13" type="ORF">CLODIP_2_CD14710</name>
</gene>
<dbReference type="GO" id="GO:0016020">
    <property type="term" value="C:membrane"/>
    <property type="evidence" value="ECO:0007669"/>
    <property type="project" value="InterPro"/>
</dbReference>
<dbReference type="EMBL" id="CADEPI010000049">
    <property type="protein sequence ID" value="CAB3369985.1"/>
    <property type="molecule type" value="Genomic_DNA"/>
</dbReference>
<feature type="transmembrane region" description="Helical" evidence="11">
    <location>
        <begin position="621"/>
        <end position="639"/>
    </location>
</feature>
<evidence type="ECO:0000256" key="2">
    <source>
        <dbReference type="ARBA" id="ARBA00006141"/>
    </source>
</evidence>
<evidence type="ECO:0000256" key="6">
    <source>
        <dbReference type="ARBA" id="ARBA00022989"/>
    </source>
</evidence>
<feature type="transmembrane region" description="Helical" evidence="11">
    <location>
        <begin position="354"/>
        <end position="372"/>
    </location>
</feature>
<dbReference type="OrthoDB" id="29661at2759"/>
<dbReference type="InterPro" id="IPR036815">
    <property type="entry name" value="14-3-3_dom_sf"/>
</dbReference>
<keyword evidence="6 11" id="KW-1133">Transmembrane helix</keyword>
<reference evidence="13 14" key="1">
    <citation type="submission" date="2020-04" db="EMBL/GenBank/DDBJ databases">
        <authorList>
            <person name="Alioto T."/>
            <person name="Alioto T."/>
            <person name="Gomez Garrido J."/>
        </authorList>
    </citation>
    <scope>NUCLEOTIDE SEQUENCE [LARGE SCALE GENOMIC DNA]</scope>
</reference>
<evidence type="ECO:0000256" key="7">
    <source>
        <dbReference type="ARBA" id="ARBA00023136"/>
    </source>
</evidence>
<dbReference type="InterPro" id="IPR023410">
    <property type="entry name" value="14-3-3_domain"/>
</dbReference>
<dbReference type="InterPro" id="IPR023409">
    <property type="entry name" value="14-3-3_CS"/>
</dbReference>
<feature type="compositionally biased region" description="Polar residues" evidence="10">
    <location>
        <begin position="329"/>
        <end position="339"/>
    </location>
</feature>
<dbReference type="Gene3D" id="1.20.190.20">
    <property type="entry name" value="14-3-3 domain"/>
    <property type="match status" value="1"/>
</dbReference>
<feature type="domain" description="14-3-3" evidence="12">
    <location>
        <begin position="4"/>
        <end position="245"/>
    </location>
</feature>
<dbReference type="GO" id="GO:0042500">
    <property type="term" value="F:aspartic endopeptidase activity, intramembrane cleaving"/>
    <property type="evidence" value="ECO:0007669"/>
    <property type="project" value="InterPro"/>
</dbReference>
<dbReference type="InterPro" id="IPR006639">
    <property type="entry name" value="Preselin/SPP"/>
</dbReference>
<dbReference type="CDD" id="cd10020">
    <property type="entry name" value="14-3-3_epsilon"/>
    <property type="match status" value="1"/>
</dbReference>
<feature type="transmembrane region" description="Helical" evidence="11">
    <location>
        <begin position="446"/>
        <end position="464"/>
    </location>
</feature>
<feature type="transmembrane region" description="Helical" evidence="11">
    <location>
        <begin position="471"/>
        <end position="492"/>
    </location>
</feature>
<keyword evidence="7 11" id="KW-0472">Membrane</keyword>
<feature type="compositionally biased region" description="Polar residues" evidence="10">
    <location>
        <begin position="233"/>
        <end position="245"/>
    </location>
</feature>
<sequence>MSEREDNVYKAKLAEQAERYDEMVDAMKKVASLDVELTVEERNLLSVAYKNVIGARRASWRIISSIEQKEENKGAEEKLEMIRQYRSQVEKELRDICSDILGVLDKHLIPCASSGESKVFYYKMKGDYHRYLAEFATGNDRKEAAENSLVAYKAASDIAMTELPPTHPIRLGLALNFSVFYYEILNSPDRACRLAKAAFDDAIAELDTLSEESYKDSTLIMQLLRDNLTLWTSDMQGDGENQQPSGEGETKEQLQDVEDQDVSRRRDGPNPAVGVVRSRLCLIQLVAEQKQHGPGRVSTFLISILLIVYGSFRSLNMEQEAREREKNKNANNPSSGGENSNFFSDVQTLDTMQALCLPLGASISLLVMFFFFDSMQMLFAICTAIIATVALAFLLLPMCQYIIRPCSENKKISFGVCGRFTGAELLSFSLSVFIVCIWVLTGHWLLMDAMGMGLCVAFIALVRLPSLKVSTLLLTGLLIYDVFWVFFSSYIFSTNVMVKVATRPADNPVNLVARKLHLGGMVREVPKLSLPGKLVFPSIHNSGHFSMLGLGDIVMPGLLLCFVLRYDMYKKSQSLHYADAGVPPPRHLSKISYFHCSLIGYFLGLLTATVSSEVFKAAQPALLYLVPFTLLPLLTMAYLKGDLRRMWSEPFMPYVPAKHQEV</sequence>
<dbReference type="FunFam" id="1.20.190.20:FF:000002">
    <property type="entry name" value="14-3-3 protein epsilon"/>
    <property type="match status" value="1"/>
</dbReference>
<dbReference type="PRINTS" id="PR00305">
    <property type="entry name" value="1433ZETA"/>
</dbReference>
<evidence type="ECO:0000256" key="4">
    <source>
        <dbReference type="ARBA" id="ARBA00022692"/>
    </source>
</evidence>
<protein>
    <recommendedName>
        <fullName evidence="8">14-3-3 protein epsilon</fullName>
    </recommendedName>
</protein>
<name>A0A8S1CQ93_9INSE</name>
<evidence type="ECO:0000256" key="9">
    <source>
        <dbReference type="RuleBase" id="RU003466"/>
    </source>
</evidence>
<keyword evidence="4 11" id="KW-0812">Transmembrane</keyword>
<feature type="region of interest" description="Disordered" evidence="10">
    <location>
        <begin position="233"/>
        <end position="271"/>
    </location>
</feature>
<dbReference type="PROSITE" id="PS00797">
    <property type="entry name" value="1433_2"/>
    <property type="match status" value="1"/>
</dbReference>
<dbReference type="GO" id="GO:0012505">
    <property type="term" value="C:endomembrane system"/>
    <property type="evidence" value="ECO:0007669"/>
    <property type="project" value="UniProtKB-SubCell"/>
</dbReference>
<evidence type="ECO:0000256" key="8">
    <source>
        <dbReference type="ARBA" id="ARBA00039427"/>
    </source>
</evidence>
<proteinExistence type="inferred from homology"/>
<comment type="caution">
    <text evidence="13">The sequence shown here is derived from an EMBL/GenBank/DDBJ whole genome shotgun (WGS) entry which is preliminary data.</text>
</comment>
<evidence type="ECO:0000313" key="13">
    <source>
        <dbReference type="EMBL" id="CAB3369985.1"/>
    </source>
</evidence>
<comment type="subcellular location">
    <subcellularLocation>
        <location evidence="1">Endomembrane system</location>
        <topology evidence="1">Multi-pass membrane protein</topology>
    </subcellularLocation>
</comment>
<feature type="transmembrane region" description="Helical" evidence="11">
    <location>
        <begin position="297"/>
        <end position="316"/>
    </location>
</feature>
<organism evidence="13 14">
    <name type="scientific">Cloeon dipterum</name>
    <dbReference type="NCBI Taxonomy" id="197152"/>
    <lineage>
        <taxon>Eukaryota</taxon>
        <taxon>Metazoa</taxon>
        <taxon>Ecdysozoa</taxon>
        <taxon>Arthropoda</taxon>
        <taxon>Hexapoda</taxon>
        <taxon>Insecta</taxon>
        <taxon>Pterygota</taxon>
        <taxon>Palaeoptera</taxon>
        <taxon>Ephemeroptera</taxon>
        <taxon>Pisciforma</taxon>
        <taxon>Baetidae</taxon>
        <taxon>Cloeon</taxon>
    </lineage>
</organism>
<evidence type="ECO:0000256" key="3">
    <source>
        <dbReference type="ARBA" id="ARBA00006859"/>
    </source>
</evidence>
<dbReference type="Pfam" id="PF00244">
    <property type="entry name" value="14-3-3"/>
    <property type="match status" value="1"/>
</dbReference>
<evidence type="ECO:0000259" key="12">
    <source>
        <dbReference type="SMART" id="SM00101"/>
    </source>
</evidence>
<feature type="transmembrane region" description="Helical" evidence="11">
    <location>
        <begin position="378"/>
        <end position="399"/>
    </location>
</feature>
<accession>A0A8S1CQ93</accession>
<feature type="region of interest" description="Disordered" evidence="10">
    <location>
        <begin position="320"/>
        <end position="339"/>
    </location>
</feature>
<dbReference type="SMART" id="SM00101">
    <property type="entry name" value="14_3_3"/>
    <property type="match status" value="1"/>
</dbReference>
<dbReference type="InterPro" id="IPR007369">
    <property type="entry name" value="Peptidase_A22B_SPP"/>
</dbReference>
<dbReference type="SUPFAM" id="SSF48445">
    <property type="entry name" value="14-3-3 protein"/>
    <property type="match status" value="1"/>
</dbReference>
<evidence type="ECO:0000313" key="14">
    <source>
        <dbReference type="Proteomes" id="UP000494165"/>
    </source>
</evidence>
<evidence type="ECO:0000256" key="1">
    <source>
        <dbReference type="ARBA" id="ARBA00004127"/>
    </source>
</evidence>
<comment type="similarity">
    <text evidence="3">Belongs to the peptidase A22B family.</text>
</comment>
<feature type="transmembrane region" description="Helical" evidence="11">
    <location>
        <begin position="420"/>
        <end position="440"/>
    </location>
</feature>
<evidence type="ECO:0000256" key="5">
    <source>
        <dbReference type="ARBA" id="ARBA00022801"/>
    </source>
</evidence>
<keyword evidence="5" id="KW-0378">Hydrolase</keyword>
<dbReference type="InterPro" id="IPR000308">
    <property type="entry name" value="14-3-3"/>
</dbReference>
<dbReference type="PANTHER" id="PTHR18860">
    <property type="entry name" value="14-3-3 PROTEIN"/>
    <property type="match status" value="1"/>
</dbReference>
<feature type="transmembrane region" description="Helical" evidence="11">
    <location>
        <begin position="593"/>
        <end position="615"/>
    </location>
</feature>
<keyword evidence="14" id="KW-1185">Reference proteome</keyword>